<organism evidence="3 4">
    <name type="scientific">Candida boidinii</name>
    <name type="common">Yeast</name>
    <dbReference type="NCBI Taxonomy" id="5477"/>
    <lineage>
        <taxon>Eukaryota</taxon>
        <taxon>Fungi</taxon>
        <taxon>Dikarya</taxon>
        <taxon>Ascomycota</taxon>
        <taxon>Saccharomycotina</taxon>
        <taxon>Pichiomycetes</taxon>
        <taxon>Pichiales</taxon>
        <taxon>Pichiaceae</taxon>
        <taxon>Ogataea</taxon>
        <taxon>Ogataea/Candida clade</taxon>
    </lineage>
</organism>
<dbReference type="InterPro" id="IPR058155">
    <property type="entry name" value="Skg3/CAF120-like_PH"/>
</dbReference>
<sequence>MTLATFFTRVTLRLSGTELAIWKLDNDGNILDDKLDANTFKPVYINISDAQFIYPNIKAKDRKSIDFNSSLILKIKLTNSKSYNLKLKDENDLNYLYSNLLLSQFEYKQLQESFTGALLSAKAIYFSDVRVILASNNKHLKEEWCVLRFPFLNNKWIRCYVVVHPAQAVSNFSSKKKKLINAQSTGKIEVYLNENKKKKHLLATIRDVKNCSSIYPESPVHIDTNSLIRVFGHCFINENLLNRILSIDNEEGNRIPSSGSFTNSISRKISSNSLYSQKLKSAQMGQSNSSHSRSNSLTKLAKAPIARSGSRTSLDSLASNFSLSNGYYQSLNMTSNNNNNNNGSMTSNSNEGGTRSRSLSIRSTPDIRVVKTQLCYIIPETHQGVEPAETMIRLLIPIMNSFKLYGRPTKFLSTRDDRNSLLFGLPQLPHTQYLNIEDSFNLVSLNIPNSVTEKWSTYDWTQVFKEMVHLKLSEGSLGFGSLFDSFKDGLLYTREKQQYAYEDFDDNYDFDDFDEIVDNENLNSTEHSSNRSSFINTNNNSNSNNVGSPNVRLSSNRLPNNNATDNKFPIW</sequence>
<dbReference type="Pfam" id="PF25381">
    <property type="entry name" value="PH_26"/>
    <property type="match status" value="2"/>
</dbReference>
<feature type="domain" description="Skg3/CAF120-like PH-like" evidence="2">
    <location>
        <begin position="127"/>
        <end position="239"/>
    </location>
</feature>
<keyword evidence="4" id="KW-1185">Reference proteome</keyword>
<protein>
    <submittedName>
        <fullName evidence="3">Unnamed protein product</fullName>
    </submittedName>
</protein>
<comment type="caution">
    <text evidence="3">The sequence shown here is derived from an EMBL/GenBank/DDBJ whole genome shotgun (WGS) entry which is preliminary data.</text>
</comment>
<dbReference type="AlphaFoldDB" id="A0A9W6T4D0"/>
<gene>
    <name evidence="3" type="ORF">Cboi02_000506800</name>
</gene>
<feature type="compositionally biased region" description="Polar residues" evidence="1">
    <location>
        <begin position="277"/>
        <end position="286"/>
    </location>
</feature>
<evidence type="ECO:0000313" key="3">
    <source>
        <dbReference type="EMBL" id="GME76150.1"/>
    </source>
</evidence>
<feature type="compositionally biased region" description="Low complexity" evidence="1">
    <location>
        <begin position="332"/>
        <end position="350"/>
    </location>
</feature>
<name>A0A9W6T4D0_CANBO</name>
<feature type="compositionally biased region" description="Low complexity" evidence="1">
    <location>
        <begin position="530"/>
        <end position="550"/>
    </location>
</feature>
<evidence type="ECO:0000313" key="4">
    <source>
        <dbReference type="Proteomes" id="UP001165120"/>
    </source>
</evidence>
<feature type="region of interest" description="Disordered" evidence="1">
    <location>
        <begin position="277"/>
        <end position="304"/>
    </location>
</feature>
<dbReference type="Proteomes" id="UP001165120">
    <property type="component" value="Unassembled WGS sequence"/>
</dbReference>
<evidence type="ECO:0000259" key="2">
    <source>
        <dbReference type="Pfam" id="PF25381"/>
    </source>
</evidence>
<feature type="region of interest" description="Disordered" evidence="1">
    <location>
        <begin position="332"/>
        <end position="362"/>
    </location>
</feature>
<feature type="compositionally biased region" description="Low complexity" evidence="1">
    <location>
        <begin position="287"/>
        <end position="296"/>
    </location>
</feature>
<proteinExistence type="predicted"/>
<evidence type="ECO:0000256" key="1">
    <source>
        <dbReference type="SAM" id="MobiDB-lite"/>
    </source>
</evidence>
<accession>A0A9W6T4D0</accession>
<feature type="domain" description="Skg3/CAF120-like PH-like" evidence="2">
    <location>
        <begin position="371"/>
        <end position="423"/>
    </location>
</feature>
<feature type="compositionally biased region" description="Polar residues" evidence="1">
    <location>
        <begin position="551"/>
        <end position="565"/>
    </location>
</feature>
<dbReference type="EMBL" id="BSXN01002284">
    <property type="protein sequence ID" value="GME76150.1"/>
    <property type="molecule type" value="Genomic_DNA"/>
</dbReference>
<reference evidence="3" key="1">
    <citation type="submission" date="2023-04" db="EMBL/GenBank/DDBJ databases">
        <title>Candida boidinii NBRC 10035.</title>
        <authorList>
            <person name="Ichikawa N."/>
            <person name="Sato H."/>
            <person name="Tonouchi N."/>
        </authorList>
    </citation>
    <scope>NUCLEOTIDE SEQUENCE</scope>
    <source>
        <strain evidence="3">NBRC 10035</strain>
    </source>
</reference>
<feature type="region of interest" description="Disordered" evidence="1">
    <location>
        <begin position="523"/>
        <end position="571"/>
    </location>
</feature>
<feature type="compositionally biased region" description="Polar residues" evidence="1">
    <location>
        <begin position="351"/>
        <end position="362"/>
    </location>
</feature>